<comment type="caution">
    <text evidence="2">The sequence shown here is derived from an EMBL/GenBank/DDBJ whole genome shotgun (WGS) entry which is preliminary data.</text>
</comment>
<evidence type="ECO:0000313" key="3">
    <source>
        <dbReference type="Proteomes" id="UP000517106"/>
    </source>
</evidence>
<accession>A0A7W3UJZ9</accession>
<gene>
    <name evidence="2" type="ORF">H5S09_02950</name>
</gene>
<keyword evidence="3" id="KW-1185">Reference proteome</keyword>
<feature type="transmembrane region" description="Helical" evidence="1">
    <location>
        <begin position="12"/>
        <end position="42"/>
    </location>
</feature>
<evidence type="ECO:0000313" key="2">
    <source>
        <dbReference type="EMBL" id="MBB1096909.1"/>
    </source>
</evidence>
<dbReference type="AlphaFoldDB" id="A0A7W3UJZ9"/>
<keyword evidence="1" id="KW-0812">Transmembrane</keyword>
<name>A0A7W3UJZ9_9LACO</name>
<dbReference type="Proteomes" id="UP000517106">
    <property type="component" value="Unassembled WGS sequence"/>
</dbReference>
<proteinExistence type="predicted"/>
<protein>
    <submittedName>
        <fullName evidence="2">Uncharacterized protein</fullName>
    </submittedName>
</protein>
<keyword evidence="1" id="KW-0472">Membrane</keyword>
<evidence type="ECO:0000256" key="1">
    <source>
        <dbReference type="SAM" id="Phobius"/>
    </source>
</evidence>
<sequence>MNTFFGISQKGIVITIGIILLFDIFGTVIAIYPLLMLGKFIINLIRSKLLNKSEIDTRSTRDFIFNSNKFQRVYIFDFDNNLISAGWLDYQQASSNNYFDISLMPLDESETDLDFQVVAKYVSKQKESRVLVDFEKKVKLYIVRES</sequence>
<dbReference type="EMBL" id="JACIVA010000038">
    <property type="protein sequence ID" value="MBB1096909.1"/>
    <property type="molecule type" value="Genomic_DNA"/>
</dbReference>
<keyword evidence="1" id="KW-1133">Transmembrane helix</keyword>
<organism evidence="2 3">
    <name type="scientific">Limosilactobacillus rudii</name>
    <dbReference type="NCBI Taxonomy" id="2759755"/>
    <lineage>
        <taxon>Bacteria</taxon>
        <taxon>Bacillati</taxon>
        <taxon>Bacillota</taxon>
        <taxon>Bacilli</taxon>
        <taxon>Lactobacillales</taxon>
        <taxon>Lactobacillaceae</taxon>
        <taxon>Limosilactobacillus</taxon>
    </lineage>
</organism>
<reference evidence="2 3" key="1">
    <citation type="submission" date="2020-07" db="EMBL/GenBank/DDBJ databases">
        <title>Description of Limosilactobacillus balticus sp. nov., Limosilactobacillus agrestis sp. nov., Limosilactobacillus albertensis sp. nov., Limosilactobacillus rudii sp. nov., Limosilactobacillus fastidiosus sp. nov., five novel Limosilactobacillus species isolated from the vertebrate gastrointestinal tract, and proposal of 6 subspecies of Limosilactobacillus reuteri adapted to the gastrointestinal tract of specific vertebrate hosts.</title>
        <authorList>
            <person name="Li F."/>
            <person name="Cheng C."/>
            <person name="Zheng J."/>
            <person name="Quevedo R.M."/>
            <person name="Li J."/>
            <person name="Roos S."/>
            <person name="Gaenzle M.G."/>
            <person name="Walter J."/>
        </authorList>
    </citation>
    <scope>NUCLEOTIDE SEQUENCE [LARGE SCALE GENOMIC DNA]</scope>
    <source>
        <strain evidence="2 3">STM2_1</strain>
    </source>
</reference>